<dbReference type="InterPro" id="IPR012337">
    <property type="entry name" value="RNaseH-like_sf"/>
</dbReference>
<dbReference type="Gene3D" id="3.30.420.10">
    <property type="entry name" value="Ribonuclease H-like superfamily/Ribonuclease H"/>
    <property type="match status" value="1"/>
</dbReference>
<feature type="compositionally biased region" description="Polar residues" evidence="1">
    <location>
        <begin position="431"/>
        <end position="440"/>
    </location>
</feature>
<reference evidence="4" key="1">
    <citation type="journal article" date="2017" name="bioRxiv">
        <title>Comparative analysis of the genomes of Stylophora pistillata and Acropora digitifera provides evidence for extensive differences between species of corals.</title>
        <authorList>
            <person name="Voolstra C.R."/>
            <person name="Li Y."/>
            <person name="Liew Y.J."/>
            <person name="Baumgarten S."/>
            <person name="Zoccola D."/>
            <person name="Flot J.-F."/>
            <person name="Tambutte S."/>
            <person name="Allemand D."/>
            <person name="Aranda M."/>
        </authorList>
    </citation>
    <scope>NUCLEOTIDE SEQUENCE [LARGE SCALE GENOMIC DNA]</scope>
</reference>
<dbReference type="OrthoDB" id="5984795at2759"/>
<gene>
    <name evidence="3" type="primary">K02A2.6</name>
    <name evidence="3" type="ORF">AWC38_SpisGene16465</name>
</gene>
<dbReference type="InterPro" id="IPR050951">
    <property type="entry name" value="Retrovirus_Pol_polyprotein"/>
</dbReference>
<name>A0A2B4RPN4_STYPI</name>
<feature type="region of interest" description="Disordered" evidence="1">
    <location>
        <begin position="431"/>
        <end position="451"/>
    </location>
</feature>
<feature type="domain" description="Integrase catalytic" evidence="2">
    <location>
        <begin position="192"/>
        <end position="376"/>
    </location>
</feature>
<dbReference type="FunFam" id="3.30.420.10:FF:000063">
    <property type="entry name" value="Retrovirus-related Pol polyprotein from transposon 297-like Protein"/>
    <property type="match status" value="1"/>
</dbReference>
<protein>
    <submittedName>
        <fullName evidence="3">Uncharacterized protein K02A2.6</fullName>
    </submittedName>
</protein>
<dbReference type="GO" id="GO:0003676">
    <property type="term" value="F:nucleic acid binding"/>
    <property type="evidence" value="ECO:0007669"/>
    <property type="project" value="InterPro"/>
</dbReference>
<dbReference type="InterPro" id="IPR036397">
    <property type="entry name" value="RNaseH_sf"/>
</dbReference>
<sequence length="451" mass="51715">MNETPPRLQRMLLKLTKYDLVVHYVPGKQQVISDCLSRVPLSETKPFSGPEDVIGVNLVEELGLESSTLKRIKESSSGDETSRVVMEFVLRGWPSAKEQVDELAREYWSLREELSVEDGMLFKSDRIVLRRPLRAEVLDEIHGAHMGESKSLSFARDSVFWPSMTAQIKDKVSSCAVCNAFRNRQHKETLHPHDIPGLLWQVVETDQFEYGGQTYLLVTDFYSNYFEIELLRQNTAVCVINNLKKIFARFRIPEKVVGDNGPQYSNTTHLLSRNHEFKRFAEECGFSHTTSSPEYPQSNGAAERAVQTAKRILKKAAAENKDPFEGLLKYRNTPFEDIVDRDHVLKTLHHRQHNAKSNYDKQNRDLPPLDVGDRVLFRPNGEKEWRKAEIMPRSCLLEDECGRTYRRNRRQIIAVPNDFPMTPRTRALLTSTQPHDSLASTRPAPVLGKPA</sequence>
<evidence type="ECO:0000259" key="2">
    <source>
        <dbReference type="PROSITE" id="PS50994"/>
    </source>
</evidence>
<dbReference type="PROSITE" id="PS50994">
    <property type="entry name" value="INTEGRASE"/>
    <property type="match status" value="1"/>
</dbReference>
<dbReference type="Proteomes" id="UP000225706">
    <property type="component" value="Unassembled WGS sequence"/>
</dbReference>
<dbReference type="InterPro" id="IPR041588">
    <property type="entry name" value="Integrase_H2C2"/>
</dbReference>
<keyword evidence="4" id="KW-1185">Reference proteome</keyword>
<dbReference type="EMBL" id="LSMT01000375">
    <property type="protein sequence ID" value="PFX19146.1"/>
    <property type="molecule type" value="Genomic_DNA"/>
</dbReference>
<dbReference type="STRING" id="50429.A0A2B4RPN4"/>
<dbReference type="PANTHER" id="PTHR37984:SF5">
    <property type="entry name" value="PROTEIN NYNRIN-LIKE"/>
    <property type="match status" value="1"/>
</dbReference>
<accession>A0A2B4RPN4</accession>
<dbReference type="FunFam" id="1.10.340.70:FF:000004">
    <property type="entry name" value="Retrovirus-related Pol polyprotein from transposon 297-like Protein"/>
    <property type="match status" value="1"/>
</dbReference>
<dbReference type="Gene3D" id="1.10.340.70">
    <property type="match status" value="1"/>
</dbReference>
<dbReference type="PANTHER" id="PTHR37984">
    <property type="entry name" value="PROTEIN CBG26694"/>
    <property type="match status" value="1"/>
</dbReference>
<evidence type="ECO:0000313" key="3">
    <source>
        <dbReference type="EMBL" id="PFX19146.1"/>
    </source>
</evidence>
<evidence type="ECO:0000256" key="1">
    <source>
        <dbReference type="SAM" id="MobiDB-lite"/>
    </source>
</evidence>
<dbReference type="Pfam" id="PF00665">
    <property type="entry name" value="rve"/>
    <property type="match status" value="1"/>
</dbReference>
<proteinExistence type="predicted"/>
<dbReference type="GO" id="GO:0015074">
    <property type="term" value="P:DNA integration"/>
    <property type="evidence" value="ECO:0007669"/>
    <property type="project" value="InterPro"/>
</dbReference>
<dbReference type="Pfam" id="PF17921">
    <property type="entry name" value="Integrase_H2C2"/>
    <property type="match status" value="1"/>
</dbReference>
<evidence type="ECO:0000313" key="4">
    <source>
        <dbReference type="Proteomes" id="UP000225706"/>
    </source>
</evidence>
<comment type="caution">
    <text evidence="3">The sequence shown here is derived from an EMBL/GenBank/DDBJ whole genome shotgun (WGS) entry which is preliminary data.</text>
</comment>
<dbReference type="InterPro" id="IPR001584">
    <property type="entry name" value="Integrase_cat-core"/>
</dbReference>
<organism evidence="3 4">
    <name type="scientific">Stylophora pistillata</name>
    <name type="common">Smooth cauliflower coral</name>
    <dbReference type="NCBI Taxonomy" id="50429"/>
    <lineage>
        <taxon>Eukaryota</taxon>
        <taxon>Metazoa</taxon>
        <taxon>Cnidaria</taxon>
        <taxon>Anthozoa</taxon>
        <taxon>Hexacorallia</taxon>
        <taxon>Scleractinia</taxon>
        <taxon>Astrocoeniina</taxon>
        <taxon>Pocilloporidae</taxon>
        <taxon>Stylophora</taxon>
    </lineage>
</organism>
<dbReference type="SUPFAM" id="SSF53098">
    <property type="entry name" value="Ribonuclease H-like"/>
    <property type="match status" value="1"/>
</dbReference>
<feature type="region of interest" description="Disordered" evidence="1">
    <location>
        <begin position="352"/>
        <end position="371"/>
    </location>
</feature>
<dbReference type="AlphaFoldDB" id="A0A2B4RPN4"/>